<evidence type="ECO:0000313" key="15">
    <source>
        <dbReference type="EMBL" id="OAS86311.1"/>
    </source>
</evidence>
<dbReference type="InterPro" id="IPR023068">
    <property type="entry name" value="CCA-adding_enz_firmicutes"/>
</dbReference>
<dbReference type="EMBL" id="LWSG01000013">
    <property type="protein sequence ID" value="OAS86311.1"/>
    <property type="molecule type" value="Genomic_DNA"/>
</dbReference>
<dbReference type="GO" id="GO:0160016">
    <property type="term" value="F:CCACCA tRNA nucleotidyltransferase activity"/>
    <property type="evidence" value="ECO:0007669"/>
    <property type="project" value="RHEA"/>
</dbReference>
<keyword evidence="9 11" id="KW-0460">Magnesium</keyword>
<evidence type="ECO:0000313" key="16">
    <source>
        <dbReference type="Proteomes" id="UP000078534"/>
    </source>
</evidence>
<keyword evidence="6 11" id="KW-0547">Nucleotide-binding</keyword>
<gene>
    <name evidence="11" type="primary">cca</name>
    <name evidence="15" type="ORF">A6K24_21565</name>
</gene>
<dbReference type="Pfam" id="PF12627">
    <property type="entry name" value="PolyA_pol_RNAbd"/>
    <property type="match status" value="1"/>
</dbReference>
<accession>A0A179SXY5</accession>
<evidence type="ECO:0000256" key="1">
    <source>
        <dbReference type="ARBA" id="ARBA00001946"/>
    </source>
</evidence>
<dbReference type="Proteomes" id="UP000078534">
    <property type="component" value="Unassembled WGS sequence"/>
</dbReference>
<feature type="domain" description="tRNA nucleotidyltransferase/poly(A) polymerase RNA and SrmB- binding" evidence="13">
    <location>
        <begin position="169"/>
        <end position="227"/>
    </location>
</feature>
<dbReference type="CDD" id="cd05398">
    <property type="entry name" value="NT_ClassII-CCAase"/>
    <property type="match status" value="1"/>
</dbReference>
<dbReference type="HAMAP" id="MF_01263">
    <property type="entry name" value="CCA_bact_type3"/>
    <property type="match status" value="1"/>
</dbReference>
<protein>
    <recommendedName>
        <fullName evidence="11">CCA-adding enzyme</fullName>
        <ecNumber evidence="11">2.7.7.72</ecNumber>
    </recommendedName>
    <alternativeName>
        <fullName evidence="11">CCA tRNA nucleotidyltransferase</fullName>
    </alternativeName>
    <alternativeName>
        <fullName evidence="11">tRNA CCA-pyrophosphorylase</fullName>
    </alternativeName>
    <alternativeName>
        <fullName evidence="11">tRNA adenylyl-/cytidylyl- transferase</fullName>
    </alternativeName>
    <alternativeName>
        <fullName evidence="11">tRNA nucleotidyltransferase</fullName>
    </alternativeName>
    <alternativeName>
        <fullName evidence="11">tRNA-NT</fullName>
    </alternativeName>
</protein>
<dbReference type="SUPFAM" id="SSF81891">
    <property type="entry name" value="Poly A polymerase C-terminal region-like"/>
    <property type="match status" value="1"/>
</dbReference>
<evidence type="ECO:0000256" key="4">
    <source>
        <dbReference type="ARBA" id="ARBA00022695"/>
    </source>
</evidence>
<dbReference type="GO" id="GO:0042245">
    <property type="term" value="P:RNA repair"/>
    <property type="evidence" value="ECO:0007669"/>
    <property type="project" value="UniProtKB-KW"/>
</dbReference>
<dbReference type="EC" id="2.7.7.72" evidence="11"/>
<feature type="binding site" evidence="11">
    <location>
        <position position="157"/>
    </location>
    <ligand>
        <name>ATP</name>
        <dbReference type="ChEBI" id="CHEBI:30616"/>
    </ligand>
</feature>
<dbReference type="GO" id="GO:0000049">
    <property type="term" value="F:tRNA binding"/>
    <property type="evidence" value="ECO:0007669"/>
    <property type="project" value="UniProtKB-UniRule"/>
</dbReference>
<dbReference type="GO" id="GO:0001680">
    <property type="term" value="P:tRNA 3'-terminal CCA addition"/>
    <property type="evidence" value="ECO:0007669"/>
    <property type="project" value="UniProtKB-UniRule"/>
</dbReference>
<name>A0A179SXY5_9BACI</name>
<dbReference type="Pfam" id="PF13735">
    <property type="entry name" value="tRNA_NucTran2_2"/>
    <property type="match status" value="1"/>
</dbReference>
<feature type="domain" description="CCA-adding enzyme C-terminal" evidence="14">
    <location>
        <begin position="245"/>
        <end position="393"/>
    </location>
</feature>
<dbReference type="GO" id="GO:0000287">
    <property type="term" value="F:magnesium ion binding"/>
    <property type="evidence" value="ECO:0007669"/>
    <property type="project" value="UniProtKB-UniRule"/>
</dbReference>
<feature type="binding site" evidence="11">
    <location>
        <position position="157"/>
    </location>
    <ligand>
        <name>CTP</name>
        <dbReference type="ChEBI" id="CHEBI:37563"/>
    </ligand>
</feature>
<dbReference type="Gene3D" id="3.30.460.10">
    <property type="entry name" value="Beta Polymerase, domain 2"/>
    <property type="match status" value="1"/>
</dbReference>
<comment type="function">
    <text evidence="11">Catalyzes the addition and repair of the essential 3'-terminal CCA sequence in tRNAs without using a nucleic acid template. Adds these three nucleotides in the order of C, C, and A to the tRNA nucleotide-73, using CTP and ATP as substrates and producing inorganic pyrophosphate. tRNA 3'-terminal CCA addition is required both for tRNA processing and repair. Also involved in tRNA surveillance by mediating tandem CCA addition to generate a CCACCA at the 3' terminus of unstable tRNAs. While stable tRNAs receive only 3'-terminal CCA, unstable tRNAs are marked with CCACCA and rapidly degraded.</text>
</comment>
<feature type="binding site" evidence="11">
    <location>
        <position position="160"/>
    </location>
    <ligand>
        <name>ATP</name>
        <dbReference type="ChEBI" id="CHEBI:30616"/>
    </ligand>
</feature>
<dbReference type="Gene3D" id="1.20.58.560">
    <property type="match status" value="1"/>
</dbReference>
<dbReference type="InterPro" id="IPR050264">
    <property type="entry name" value="Bact_CCA-adding_enz_type3_sf"/>
</dbReference>
<feature type="binding site" evidence="11">
    <location>
        <position position="111"/>
    </location>
    <ligand>
        <name>ATP</name>
        <dbReference type="ChEBI" id="CHEBI:30616"/>
    </ligand>
</feature>
<evidence type="ECO:0000256" key="5">
    <source>
        <dbReference type="ARBA" id="ARBA00022723"/>
    </source>
</evidence>
<feature type="domain" description="Poly A polymerase head" evidence="12">
    <location>
        <begin position="22"/>
        <end position="141"/>
    </location>
</feature>
<dbReference type="AlphaFoldDB" id="A0A179SXY5"/>
<feature type="binding site" evidence="11">
    <location>
        <position position="30"/>
    </location>
    <ligand>
        <name>ATP</name>
        <dbReference type="ChEBI" id="CHEBI:30616"/>
    </ligand>
</feature>
<reference evidence="16" key="1">
    <citation type="submission" date="2016-04" db="EMBL/GenBank/DDBJ databases">
        <authorList>
            <person name="Lyu Z."/>
            <person name="Lyu W."/>
        </authorList>
    </citation>
    <scope>NUCLEOTIDE SEQUENCE [LARGE SCALE GENOMIC DNA]</scope>
    <source>
        <strain evidence="16">C44</strain>
    </source>
</reference>
<dbReference type="Gene3D" id="1.10.246.80">
    <property type="match status" value="1"/>
</dbReference>
<dbReference type="PANTHER" id="PTHR46173:SF1">
    <property type="entry name" value="CCA TRNA NUCLEOTIDYLTRANSFERASE 1, MITOCHONDRIAL"/>
    <property type="match status" value="1"/>
</dbReference>
<feature type="binding site" evidence="11">
    <location>
        <position position="27"/>
    </location>
    <ligand>
        <name>CTP</name>
        <dbReference type="ChEBI" id="CHEBI:37563"/>
    </ligand>
</feature>
<dbReference type="PANTHER" id="PTHR46173">
    <property type="entry name" value="CCA TRNA NUCLEOTIDYLTRANSFERASE 1, MITOCHONDRIAL"/>
    <property type="match status" value="1"/>
</dbReference>
<feature type="binding site" evidence="11">
    <location>
        <position position="154"/>
    </location>
    <ligand>
        <name>ATP</name>
        <dbReference type="ChEBI" id="CHEBI:30616"/>
    </ligand>
</feature>
<dbReference type="GO" id="GO:0004810">
    <property type="term" value="F:CCA tRNA nucleotidyltransferase activity"/>
    <property type="evidence" value="ECO:0007669"/>
    <property type="project" value="UniProtKB-UniRule"/>
</dbReference>
<dbReference type="Gene3D" id="1.10.110.30">
    <property type="match status" value="1"/>
</dbReference>
<dbReference type="InterPro" id="IPR043519">
    <property type="entry name" value="NT_sf"/>
</dbReference>
<keyword evidence="10 11" id="KW-0694">RNA-binding</keyword>
<evidence type="ECO:0000256" key="6">
    <source>
        <dbReference type="ARBA" id="ARBA00022741"/>
    </source>
</evidence>
<comment type="caution">
    <text evidence="15">The sequence shown here is derived from an EMBL/GenBank/DDBJ whole genome shotgun (WGS) entry which is preliminary data.</text>
</comment>
<evidence type="ECO:0000256" key="8">
    <source>
        <dbReference type="ARBA" id="ARBA00022840"/>
    </source>
</evidence>
<feature type="binding site" evidence="11">
    <location>
        <position position="27"/>
    </location>
    <ligand>
        <name>ATP</name>
        <dbReference type="ChEBI" id="CHEBI:30616"/>
    </ligand>
</feature>
<evidence type="ECO:0000256" key="3">
    <source>
        <dbReference type="ARBA" id="ARBA00022694"/>
    </source>
</evidence>
<evidence type="ECO:0000259" key="13">
    <source>
        <dbReference type="Pfam" id="PF12627"/>
    </source>
</evidence>
<evidence type="ECO:0000256" key="9">
    <source>
        <dbReference type="ARBA" id="ARBA00022842"/>
    </source>
</evidence>
<sequence length="404" mass="46953">METPFDNAKPILEKLHIAGFEAYYVGGAVRDHLLNRRIGDVDIATSAKPKDVQNLFEHTIDVGAEHGTIIVLHNKTPYEVTTYRTESEYVDFRRPKEVSYITSLKEDLRRRDFTINAMAMDIDCIILDYFNGKAHLSEKLIQTVGSSSERFTEDALRMLRAVRFVSQLDFTLCPETRLSIKDHVHLLEVISVERKTIEIEKLLKGINHKSALEIILETGMNDYLPGLEMKQDELKKLRTYNLENLKTSEELWTIFTYCIAPRSVQTFLRKWKLPVKLIKAVEKNIEYLTVVNEQSWSDFLLYEAGIERAVTVERIRSIMTDPLNFDANVKRIKNLILELPIQHREQLVITGHDVIQYINKQPGPWVTKAIKEVEKAIISKKIENNKSAIKEWLMRCKLDFEQNY</sequence>
<feature type="binding site" evidence="11">
    <location>
        <position position="163"/>
    </location>
    <ligand>
        <name>ATP</name>
        <dbReference type="ChEBI" id="CHEBI:30616"/>
    </ligand>
</feature>
<keyword evidence="16" id="KW-1185">Reference proteome</keyword>
<feature type="binding site" evidence="11">
    <location>
        <position position="111"/>
    </location>
    <ligand>
        <name>CTP</name>
        <dbReference type="ChEBI" id="CHEBI:37563"/>
    </ligand>
</feature>
<evidence type="ECO:0000256" key="7">
    <source>
        <dbReference type="ARBA" id="ARBA00022800"/>
    </source>
</evidence>
<keyword evidence="3 11" id="KW-0819">tRNA processing</keyword>
<dbReference type="STRING" id="152268.A6K24_21565"/>
<comment type="catalytic activity">
    <reaction evidence="11">
        <text>a tRNA precursor + 2 CTP + ATP = a tRNA with a 3' CCA end + 3 diphosphate</text>
        <dbReference type="Rhea" id="RHEA:14433"/>
        <dbReference type="Rhea" id="RHEA-COMP:10465"/>
        <dbReference type="Rhea" id="RHEA-COMP:10468"/>
        <dbReference type="ChEBI" id="CHEBI:30616"/>
        <dbReference type="ChEBI" id="CHEBI:33019"/>
        <dbReference type="ChEBI" id="CHEBI:37563"/>
        <dbReference type="ChEBI" id="CHEBI:74896"/>
        <dbReference type="ChEBI" id="CHEBI:83071"/>
        <dbReference type="EC" id="2.7.7.72"/>
    </reaction>
</comment>
<dbReference type="SUPFAM" id="SSF81301">
    <property type="entry name" value="Nucleotidyltransferase"/>
    <property type="match status" value="1"/>
</dbReference>
<comment type="catalytic activity">
    <reaction evidence="11">
        <text>a tRNA with a 3' CCA end + 2 CTP + ATP = a tRNA with a 3' CCACCA end + 3 diphosphate</text>
        <dbReference type="Rhea" id="RHEA:76235"/>
        <dbReference type="Rhea" id="RHEA-COMP:10468"/>
        <dbReference type="Rhea" id="RHEA-COMP:18655"/>
        <dbReference type="ChEBI" id="CHEBI:30616"/>
        <dbReference type="ChEBI" id="CHEBI:33019"/>
        <dbReference type="ChEBI" id="CHEBI:37563"/>
        <dbReference type="ChEBI" id="CHEBI:83071"/>
        <dbReference type="ChEBI" id="CHEBI:195187"/>
    </reaction>
</comment>
<comment type="similarity">
    <text evidence="11">Belongs to the tRNA nucleotidyltransferase/poly(A) polymerase family. Bacterial CCA-adding enzyme type 3 subfamily.</text>
</comment>
<comment type="miscellaneous">
    <text evidence="11">A single active site specifically recognizes both ATP and CTP and is responsible for their addition.</text>
</comment>
<keyword evidence="7 11" id="KW-0692">RNA repair</keyword>
<dbReference type="Pfam" id="PF01743">
    <property type="entry name" value="PolyA_pol"/>
    <property type="match status" value="1"/>
</dbReference>
<keyword evidence="8 11" id="KW-0067">ATP-binding</keyword>
<feature type="binding site" evidence="11">
    <location>
        <position position="154"/>
    </location>
    <ligand>
        <name>CTP</name>
        <dbReference type="ChEBI" id="CHEBI:37563"/>
    </ligand>
</feature>
<comment type="cofactor">
    <cofactor evidence="1 11">
        <name>Mg(2+)</name>
        <dbReference type="ChEBI" id="CHEBI:18420"/>
    </cofactor>
</comment>
<keyword evidence="2 11" id="KW-0808">Transferase</keyword>
<feature type="binding site" evidence="11">
    <location>
        <position position="40"/>
    </location>
    <ligand>
        <name>Mg(2+)</name>
        <dbReference type="ChEBI" id="CHEBI:18420"/>
    </ligand>
</feature>
<feature type="binding site" evidence="11">
    <location>
        <position position="163"/>
    </location>
    <ligand>
        <name>CTP</name>
        <dbReference type="ChEBI" id="CHEBI:37563"/>
    </ligand>
</feature>
<evidence type="ECO:0000256" key="11">
    <source>
        <dbReference type="HAMAP-Rule" id="MF_01263"/>
    </source>
</evidence>
<feature type="binding site" evidence="11">
    <location>
        <position position="30"/>
    </location>
    <ligand>
        <name>CTP</name>
        <dbReference type="ChEBI" id="CHEBI:37563"/>
    </ligand>
</feature>
<feature type="binding site" evidence="11">
    <location>
        <position position="42"/>
    </location>
    <ligand>
        <name>Mg(2+)</name>
        <dbReference type="ChEBI" id="CHEBI:18420"/>
    </ligand>
</feature>
<dbReference type="InterPro" id="IPR032810">
    <property type="entry name" value="CCA-adding_enz_C"/>
</dbReference>
<dbReference type="InterPro" id="IPR002646">
    <property type="entry name" value="PolA_pol_head_dom"/>
</dbReference>
<feature type="binding site" evidence="11">
    <location>
        <position position="160"/>
    </location>
    <ligand>
        <name>CTP</name>
        <dbReference type="ChEBI" id="CHEBI:37563"/>
    </ligand>
</feature>
<evidence type="ECO:0000256" key="10">
    <source>
        <dbReference type="ARBA" id="ARBA00022884"/>
    </source>
</evidence>
<organism evidence="15 16">
    <name type="scientific">Metabacillus litoralis</name>
    <dbReference type="NCBI Taxonomy" id="152268"/>
    <lineage>
        <taxon>Bacteria</taxon>
        <taxon>Bacillati</taxon>
        <taxon>Bacillota</taxon>
        <taxon>Bacilli</taxon>
        <taxon>Bacillales</taxon>
        <taxon>Bacillaceae</taxon>
        <taxon>Metabacillus</taxon>
    </lineage>
</organism>
<dbReference type="RefSeq" id="WP_066331849.1">
    <property type="nucleotide sequence ID" value="NZ_LWSG01000013.1"/>
</dbReference>
<proteinExistence type="inferred from homology"/>
<dbReference type="NCBIfam" id="NF009814">
    <property type="entry name" value="PRK13299.1"/>
    <property type="match status" value="1"/>
</dbReference>
<dbReference type="InterPro" id="IPR032828">
    <property type="entry name" value="PolyA_RNA-bd"/>
</dbReference>
<evidence type="ECO:0000259" key="12">
    <source>
        <dbReference type="Pfam" id="PF01743"/>
    </source>
</evidence>
<evidence type="ECO:0000259" key="14">
    <source>
        <dbReference type="Pfam" id="PF13735"/>
    </source>
</evidence>
<comment type="subunit">
    <text evidence="11">Homodimer.</text>
</comment>
<dbReference type="GO" id="GO:0005524">
    <property type="term" value="F:ATP binding"/>
    <property type="evidence" value="ECO:0007669"/>
    <property type="project" value="UniProtKB-UniRule"/>
</dbReference>
<evidence type="ECO:0000256" key="2">
    <source>
        <dbReference type="ARBA" id="ARBA00022679"/>
    </source>
</evidence>
<keyword evidence="5 11" id="KW-0479">Metal-binding</keyword>
<keyword evidence="4 11" id="KW-0548">Nucleotidyltransferase</keyword>